<dbReference type="GO" id="GO:0140825">
    <property type="term" value="F:lactoperoxidase activity"/>
    <property type="evidence" value="ECO:0007669"/>
    <property type="project" value="UniProtKB-EC"/>
</dbReference>
<keyword evidence="8" id="KW-0408">Iron</keyword>
<dbReference type="EMBL" id="EF083074">
    <property type="protein sequence ID" value="ABK22425.1"/>
    <property type="molecule type" value="mRNA"/>
</dbReference>
<comment type="cofactor">
    <cofactor evidence="2">
        <name>Ca(2+)</name>
        <dbReference type="ChEBI" id="CHEBI:29108"/>
    </cofactor>
</comment>
<dbReference type="Gene3D" id="1.10.520.10">
    <property type="match status" value="1"/>
</dbReference>
<dbReference type="GO" id="GO:0006979">
    <property type="term" value="P:response to oxidative stress"/>
    <property type="evidence" value="ECO:0007669"/>
    <property type="project" value="InterPro"/>
</dbReference>
<dbReference type="PANTHER" id="PTHR31388:SF3">
    <property type="entry name" value="PEROXIDASE 72"/>
    <property type="match status" value="1"/>
</dbReference>
<evidence type="ECO:0000313" key="10">
    <source>
        <dbReference type="EMBL" id="ABK22425.1"/>
    </source>
</evidence>
<dbReference type="PANTHER" id="PTHR31388">
    <property type="entry name" value="PEROXIDASE 72-RELATED"/>
    <property type="match status" value="1"/>
</dbReference>
<keyword evidence="5" id="KW-0349">Heme</keyword>
<evidence type="ECO:0000256" key="5">
    <source>
        <dbReference type="ARBA" id="ARBA00022617"/>
    </source>
</evidence>
<keyword evidence="4" id="KW-0575">Peroxidase</keyword>
<dbReference type="InterPro" id="IPR002016">
    <property type="entry name" value="Haem_peroxidase"/>
</dbReference>
<dbReference type="GO" id="GO:0020037">
    <property type="term" value="F:heme binding"/>
    <property type="evidence" value="ECO:0007669"/>
    <property type="project" value="InterPro"/>
</dbReference>
<name>A9NP64_PICSI</name>
<evidence type="ECO:0000256" key="4">
    <source>
        <dbReference type="ARBA" id="ARBA00022559"/>
    </source>
</evidence>
<dbReference type="PROSITE" id="PS50873">
    <property type="entry name" value="PEROXIDASE_4"/>
    <property type="match status" value="1"/>
</dbReference>
<proteinExistence type="evidence at transcript level"/>
<sequence>MELVKVYAENEEYFLIQFAVSMVKMGNISPLTGSKGEIRVNCRSVLG</sequence>
<dbReference type="InterPro" id="IPR010255">
    <property type="entry name" value="Haem_peroxidase_sf"/>
</dbReference>
<evidence type="ECO:0000256" key="1">
    <source>
        <dbReference type="ARBA" id="ARBA00000189"/>
    </source>
</evidence>
<feature type="domain" description="Plant heme peroxidase family profile" evidence="9">
    <location>
        <begin position="1"/>
        <end position="46"/>
    </location>
</feature>
<dbReference type="InterPro" id="IPR000823">
    <property type="entry name" value="Peroxidase_pln"/>
</dbReference>
<evidence type="ECO:0000256" key="2">
    <source>
        <dbReference type="ARBA" id="ARBA00001913"/>
    </source>
</evidence>
<dbReference type="GO" id="GO:0046872">
    <property type="term" value="F:metal ion binding"/>
    <property type="evidence" value="ECO:0007669"/>
    <property type="project" value="UniProtKB-KW"/>
</dbReference>
<protein>
    <recommendedName>
        <fullName evidence="9">Plant heme peroxidase family profile domain-containing protein</fullName>
    </recommendedName>
</protein>
<dbReference type="SUPFAM" id="SSF48113">
    <property type="entry name" value="Heme-dependent peroxidases"/>
    <property type="match status" value="1"/>
</dbReference>
<comment type="catalytic activity">
    <reaction evidence="1">
        <text>2 a phenolic donor + H2O2 = 2 a phenolic radical donor + 2 H2O</text>
        <dbReference type="Rhea" id="RHEA:56136"/>
        <dbReference type="ChEBI" id="CHEBI:15377"/>
        <dbReference type="ChEBI" id="CHEBI:16240"/>
        <dbReference type="ChEBI" id="CHEBI:139520"/>
        <dbReference type="ChEBI" id="CHEBI:139521"/>
        <dbReference type="EC" id="1.11.1.7"/>
    </reaction>
</comment>
<keyword evidence="6" id="KW-0479">Metal-binding</keyword>
<dbReference type="AlphaFoldDB" id="A9NP64"/>
<evidence type="ECO:0000256" key="6">
    <source>
        <dbReference type="ARBA" id="ARBA00022723"/>
    </source>
</evidence>
<evidence type="ECO:0000256" key="3">
    <source>
        <dbReference type="ARBA" id="ARBA00001970"/>
    </source>
</evidence>
<reference evidence="10" key="1">
    <citation type="journal article" date="2008" name="BMC Genomics">
        <title>A conifer genomics resource of 200,000 spruce (Picea spp.) ESTs and 6,464 high-quality, sequence-finished full-length cDNAs for Sitka spruce (Picea sitchensis).</title>
        <authorList>
            <person name="Ralph S.G."/>
            <person name="Chun H.J."/>
            <person name="Kolosova N."/>
            <person name="Cooper D."/>
            <person name="Oddy C."/>
            <person name="Ritland C.E."/>
            <person name="Kirkpatrick R."/>
            <person name="Moore R."/>
            <person name="Barber S."/>
            <person name="Holt R.A."/>
            <person name="Jones S.J."/>
            <person name="Marra M.A."/>
            <person name="Douglas C.J."/>
            <person name="Ritland K."/>
            <person name="Bohlmann J."/>
        </authorList>
    </citation>
    <scope>NUCLEOTIDE SEQUENCE</scope>
    <source>
        <tissue evidence="10">Green portion of the leader tissue</tissue>
    </source>
</reference>
<evidence type="ECO:0000256" key="7">
    <source>
        <dbReference type="ARBA" id="ARBA00023002"/>
    </source>
</evidence>
<organism evidence="10">
    <name type="scientific">Picea sitchensis</name>
    <name type="common">Sitka spruce</name>
    <name type="synonym">Pinus sitchensis</name>
    <dbReference type="NCBI Taxonomy" id="3332"/>
    <lineage>
        <taxon>Eukaryota</taxon>
        <taxon>Viridiplantae</taxon>
        <taxon>Streptophyta</taxon>
        <taxon>Embryophyta</taxon>
        <taxon>Tracheophyta</taxon>
        <taxon>Spermatophyta</taxon>
        <taxon>Pinopsida</taxon>
        <taxon>Pinidae</taxon>
        <taxon>Conifers I</taxon>
        <taxon>Pinales</taxon>
        <taxon>Pinaceae</taxon>
        <taxon>Picea</taxon>
    </lineage>
</organism>
<keyword evidence="7" id="KW-0560">Oxidoreductase</keyword>
<evidence type="ECO:0000259" key="9">
    <source>
        <dbReference type="PROSITE" id="PS50873"/>
    </source>
</evidence>
<accession>A9NP64</accession>
<evidence type="ECO:0000256" key="8">
    <source>
        <dbReference type="ARBA" id="ARBA00023004"/>
    </source>
</evidence>
<comment type="cofactor">
    <cofactor evidence="3">
        <name>heme b</name>
        <dbReference type="ChEBI" id="CHEBI:60344"/>
    </cofactor>
</comment>